<accession>A0A0C3BG43</accession>
<dbReference type="EMBL" id="KN833036">
    <property type="protein sequence ID" value="KIM76327.1"/>
    <property type="molecule type" value="Genomic_DNA"/>
</dbReference>
<dbReference type="InParanoid" id="A0A0C3BG43"/>
<dbReference type="Proteomes" id="UP000054166">
    <property type="component" value="Unassembled WGS sequence"/>
</dbReference>
<proteinExistence type="predicted"/>
<evidence type="ECO:0000313" key="2">
    <source>
        <dbReference type="EMBL" id="KIM76327.1"/>
    </source>
</evidence>
<dbReference type="STRING" id="765440.A0A0C3BG43"/>
<reference evidence="3" key="2">
    <citation type="submission" date="2015-01" db="EMBL/GenBank/DDBJ databases">
        <title>Evolutionary Origins and Diversification of the Mycorrhizal Mutualists.</title>
        <authorList>
            <consortium name="DOE Joint Genome Institute"/>
            <consortium name="Mycorrhizal Genomics Consortium"/>
            <person name="Kohler A."/>
            <person name="Kuo A."/>
            <person name="Nagy L.G."/>
            <person name="Floudas D."/>
            <person name="Copeland A."/>
            <person name="Barry K.W."/>
            <person name="Cichocki N."/>
            <person name="Veneault-Fourrey C."/>
            <person name="LaButti K."/>
            <person name="Lindquist E.A."/>
            <person name="Lipzen A."/>
            <person name="Lundell T."/>
            <person name="Morin E."/>
            <person name="Murat C."/>
            <person name="Riley R."/>
            <person name="Ohm R."/>
            <person name="Sun H."/>
            <person name="Tunlid A."/>
            <person name="Henrissat B."/>
            <person name="Grigoriev I.V."/>
            <person name="Hibbett D.S."/>
            <person name="Martin F."/>
        </authorList>
    </citation>
    <scope>NUCLEOTIDE SEQUENCE [LARGE SCALE GENOMIC DNA]</scope>
    <source>
        <strain evidence="3">F 1598</strain>
    </source>
</reference>
<evidence type="ECO:0000313" key="3">
    <source>
        <dbReference type="Proteomes" id="UP000054166"/>
    </source>
</evidence>
<keyword evidence="3" id="KW-1185">Reference proteome</keyword>
<gene>
    <name evidence="2" type="ORF">PILCRDRAFT_12922</name>
</gene>
<feature type="compositionally biased region" description="Polar residues" evidence="1">
    <location>
        <begin position="336"/>
        <end position="358"/>
    </location>
</feature>
<dbReference type="HOGENOM" id="CLU_052214_1_0_1"/>
<dbReference type="OrthoDB" id="3251394at2759"/>
<name>A0A0C3BG43_PILCF</name>
<reference evidence="2 3" key="1">
    <citation type="submission" date="2014-04" db="EMBL/GenBank/DDBJ databases">
        <authorList>
            <consortium name="DOE Joint Genome Institute"/>
            <person name="Kuo A."/>
            <person name="Tarkka M."/>
            <person name="Buscot F."/>
            <person name="Kohler A."/>
            <person name="Nagy L.G."/>
            <person name="Floudas D."/>
            <person name="Copeland A."/>
            <person name="Barry K.W."/>
            <person name="Cichocki N."/>
            <person name="Veneault-Fourrey C."/>
            <person name="LaButti K."/>
            <person name="Lindquist E.A."/>
            <person name="Lipzen A."/>
            <person name="Lundell T."/>
            <person name="Morin E."/>
            <person name="Murat C."/>
            <person name="Sun H."/>
            <person name="Tunlid A."/>
            <person name="Henrissat B."/>
            <person name="Grigoriev I.V."/>
            <person name="Hibbett D.S."/>
            <person name="Martin F."/>
            <person name="Nordberg H.P."/>
            <person name="Cantor M.N."/>
            <person name="Hua S.X."/>
        </authorList>
    </citation>
    <scope>NUCLEOTIDE SEQUENCE [LARGE SCALE GENOMIC DNA]</scope>
    <source>
        <strain evidence="2 3">F 1598</strain>
    </source>
</reference>
<evidence type="ECO:0000256" key="1">
    <source>
        <dbReference type="SAM" id="MobiDB-lite"/>
    </source>
</evidence>
<protein>
    <submittedName>
        <fullName evidence="2">Uncharacterized protein</fullName>
    </submittedName>
</protein>
<feature type="compositionally biased region" description="Gly residues" evidence="1">
    <location>
        <begin position="274"/>
        <end position="310"/>
    </location>
</feature>
<dbReference type="AlphaFoldDB" id="A0A0C3BG43"/>
<organism evidence="2 3">
    <name type="scientific">Piloderma croceum (strain F 1598)</name>
    <dbReference type="NCBI Taxonomy" id="765440"/>
    <lineage>
        <taxon>Eukaryota</taxon>
        <taxon>Fungi</taxon>
        <taxon>Dikarya</taxon>
        <taxon>Basidiomycota</taxon>
        <taxon>Agaricomycotina</taxon>
        <taxon>Agaricomycetes</taxon>
        <taxon>Agaricomycetidae</taxon>
        <taxon>Atheliales</taxon>
        <taxon>Atheliaceae</taxon>
        <taxon>Piloderma</taxon>
    </lineage>
</organism>
<feature type="region of interest" description="Disordered" evidence="1">
    <location>
        <begin position="272"/>
        <end position="363"/>
    </location>
</feature>
<sequence>MAETDSKATFNQSARVKIHKRYQNRCAICLARLPTSGGCCAHLFESAGIGAKQAEDLGILAPGYRRSSAENGFLFCPTCHLAYFTPNYIALSPPIPVLQYIINYLEVPTNALPLHQVLHLMFQAAKGHNVNLPDVISFLPFVGLYTIVSLDPKEVEGMILATHHQPALSHVLTDEVAPENTPPTAPDVARIFDVQKLPKTCIPATLGIIPLSSSDPEFLESCYWRLPIMSGIVLAMLLEHLPPTITCKEVRLARTIIGHLYLHSARNIEPPLGSGAGSSDGFGGGGDSGSGGPGAGKPRGSNSGSGGARGGPNDHIEPSGSIGSRVTKRKREQSDQFESVQSEGSTSSNENNDDNANISYGYGGKQEDWEFGLDFSSNRIIFAASGQMLVGPMCCPDLGPPES</sequence>